<accession>A0AAI8YWN2</accession>
<feature type="domain" description="NTF2-like" evidence="2">
    <location>
        <begin position="48"/>
        <end position="189"/>
    </location>
</feature>
<sequence length="197" mass="21154">MRSSFTTTTILATASLFAVTALASPWGNGNPWGSIKRAGWYATRDSSCMSDDDAQQVADNFAQSISDYSDSLADSAFTTDFHDYSDSVIELMDNGCPNSPTALGSATFDSLAAFKAGQSAQAPIPFQQLNLWHTCDAVTLRWVSSGTGQEPEQVTGIIVLETVYQSGTWLIQTVYSEFNSGAWLVNLGVFKPSNCSS</sequence>
<reference evidence="3" key="1">
    <citation type="submission" date="2023-11" db="EMBL/GenBank/DDBJ databases">
        <authorList>
            <person name="Alioto T."/>
            <person name="Alioto T."/>
            <person name="Gomez Garrido J."/>
        </authorList>
    </citation>
    <scope>NUCLEOTIDE SEQUENCE</scope>
</reference>
<evidence type="ECO:0000313" key="3">
    <source>
        <dbReference type="EMBL" id="CAK3955362.1"/>
    </source>
</evidence>
<dbReference type="InterPro" id="IPR058645">
    <property type="entry name" value="NTF2-like_dom_7"/>
</dbReference>
<feature type="chain" id="PRO_5042526852" description="NTF2-like domain-containing protein" evidence="1">
    <location>
        <begin position="24"/>
        <end position="197"/>
    </location>
</feature>
<dbReference type="Pfam" id="PF26534">
    <property type="entry name" value="NTF2_7"/>
    <property type="match status" value="1"/>
</dbReference>
<evidence type="ECO:0000313" key="4">
    <source>
        <dbReference type="Proteomes" id="UP001296104"/>
    </source>
</evidence>
<gene>
    <name evidence="3" type="ORF">LECACI_7A003339</name>
</gene>
<organism evidence="3 4">
    <name type="scientific">Lecanosticta acicola</name>
    <dbReference type="NCBI Taxonomy" id="111012"/>
    <lineage>
        <taxon>Eukaryota</taxon>
        <taxon>Fungi</taxon>
        <taxon>Dikarya</taxon>
        <taxon>Ascomycota</taxon>
        <taxon>Pezizomycotina</taxon>
        <taxon>Dothideomycetes</taxon>
        <taxon>Dothideomycetidae</taxon>
        <taxon>Mycosphaerellales</taxon>
        <taxon>Mycosphaerellaceae</taxon>
        <taxon>Lecanosticta</taxon>
    </lineage>
</organism>
<keyword evidence="4" id="KW-1185">Reference proteome</keyword>
<protein>
    <recommendedName>
        <fullName evidence="2">NTF2-like domain-containing protein</fullName>
    </recommendedName>
</protein>
<dbReference type="AlphaFoldDB" id="A0AAI8YWN2"/>
<dbReference type="Proteomes" id="UP001296104">
    <property type="component" value="Unassembled WGS sequence"/>
</dbReference>
<evidence type="ECO:0000259" key="2">
    <source>
        <dbReference type="Pfam" id="PF26534"/>
    </source>
</evidence>
<evidence type="ECO:0000256" key="1">
    <source>
        <dbReference type="SAM" id="SignalP"/>
    </source>
</evidence>
<keyword evidence="1" id="KW-0732">Signal</keyword>
<comment type="caution">
    <text evidence="3">The sequence shown here is derived from an EMBL/GenBank/DDBJ whole genome shotgun (WGS) entry which is preliminary data.</text>
</comment>
<feature type="signal peptide" evidence="1">
    <location>
        <begin position="1"/>
        <end position="23"/>
    </location>
</feature>
<dbReference type="EMBL" id="CAVMBE010000016">
    <property type="protein sequence ID" value="CAK3955362.1"/>
    <property type="molecule type" value="Genomic_DNA"/>
</dbReference>
<name>A0AAI8YWN2_9PEZI</name>
<proteinExistence type="predicted"/>